<dbReference type="Gene3D" id="6.10.250.1450">
    <property type="match status" value="1"/>
</dbReference>
<dbReference type="Gene3D" id="3.40.30.10">
    <property type="entry name" value="Glutaredoxin"/>
    <property type="match status" value="1"/>
</dbReference>
<gene>
    <name evidence="7" type="ORF">NP777_32625</name>
</gene>
<organism evidence="7 8">
    <name type="scientific">Streptomyces rugosispiralis</name>
    <dbReference type="NCBI Taxonomy" id="2967341"/>
    <lineage>
        <taxon>Bacteria</taxon>
        <taxon>Bacillati</taxon>
        <taxon>Actinomycetota</taxon>
        <taxon>Actinomycetes</taxon>
        <taxon>Kitasatosporales</taxon>
        <taxon>Streptomycetaceae</taxon>
        <taxon>Streptomyces</taxon>
    </lineage>
</organism>
<accession>A0ABT1V6J8</accession>
<keyword evidence="4" id="KW-0408">Iron</keyword>
<dbReference type="InterPro" id="IPR037207">
    <property type="entry name" value="Nuop51_4Fe4S-bd_sf"/>
</dbReference>
<dbReference type="InterPro" id="IPR019554">
    <property type="entry name" value="Soluble_ligand-bd"/>
</dbReference>
<protein>
    <submittedName>
        <fullName evidence="7">NAD(P)H-dependent oxidoreductase subunit E</fullName>
    </submittedName>
</protein>
<evidence type="ECO:0000256" key="5">
    <source>
        <dbReference type="ARBA" id="ARBA00023014"/>
    </source>
</evidence>
<keyword evidence="3" id="KW-0479">Metal-binding</keyword>
<dbReference type="Gene3D" id="1.10.10.1590">
    <property type="entry name" value="NADH-quinone oxidoreductase subunit E"/>
    <property type="match status" value="1"/>
</dbReference>
<comment type="caution">
    <text evidence="7">The sequence shown here is derived from an EMBL/GenBank/DDBJ whole genome shotgun (WGS) entry which is preliminary data.</text>
</comment>
<dbReference type="Pfam" id="PF01512">
    <property type="entry name" value="Complex1_51K"/>
    <property type="match status" value="1"/>
</dbReference>
<dbReference type="Pfam" id="PF10531">
    <property type="entry name" value="SLBB"/>
    <property type="match status" value="1"/>
</dbReference>
<keyword evidence="2" id="KW-0004">4Fe-4S</keyword>
<dbReference type="PROSITE" id="PS00645">
    <property type="entry name" value="COMPLEX1_51K_2"/>
    <property type="match status" value="1"/>
</dbReference>
<evidence type="ECO:0000256" key="3">
    <source>
        <dbReference type="ARBA" id="ARBA00022723"/>
    </source>
</evidence>
<dbReference type="RefSeq" id="WP_256653773.1">
    <property type="nucleotide sequence ID" value="NZ_JANIAA010000029.1"/>
</dbReference>
<evidence type="ECO:0000313" key="7">
    <source>
        <dbReference type="EMBL" id="MCQ8192922.1"/>
    </source>
</evidence>
<dbReference type="InterPro" id="IPR041921">
    <property type="entry name" value="NuoE_N"/>
</dbReference>
<keyword evidence="8" id="KW-1185">Reference proteome</keyword>
<evidence type="ECO:0000259" key="6">
    <source>
        <dbReference type="SMART" id="SM00928"/>
    </source>
</evidence>
<sequence length="612" mass="64565">MDLRFGDSKPTDEERAAVDALLGRPESAWEGADDRTDTDLRWARGGREARERRDLLLPGLHALNDRVGWISEGGLDYLCRRLTVPPAEGYGVATFYAMFAVKPRPATVVHVCTDLACAARGSARVCAELERDVGPAGSAGSGAVWQPSPCLGLCERAPAALAIRAGETPRAAVVAPATAGAVADAASAPHQAPAEPPAVAAVPQAGADGLVLLRRVGVVDPGSLDDYRAHGGYAALRRAFALGPAGVIREVTEAGLVGRGGAAFPTGRKWSATAQQPDHPHYLVCNADESEPGTFKDRVLMEGDPYALIEAMTVAGYATGAHRGYLYLRGEYPRALRRLRTAIDRARSRGFLGKDVMGQGFAFDIEIRRGAGAYICGEETAIFNSIEGRRGEPRSKPPFPVEKGLFGKPTAVNNVETLVNVLPILIEGAQAYARTGTGTSTGTKLFCVSGTVARPGVYELPFGATLRELLELAGPPEALRAVLLGGAAGGFVRPDELDVPLTFEGTRAAGTTLGSGVVLVLDESVELPRVLLRIAEFFRDESCGQCVPCRVGTVRQEEALHRLKDRTGAAAAGDIALLREVGQAMRDASICGLGQTAWNAVESAIDRLGAFK</sequence>
<dbReference type="EMBL" id="JANIAA010000029">
    <property type="protein sequence ID" value="MCQ8192922.1"/>
    <property type="molecule type" value="Genomic_DNA"/>
</dbReference>
<keyword evidence="5" id="KW-0411">Iron-sulfur</keyword>
<dbReference type="InterPro" id="IPR037225">
    <property type="entry name" value="Nuo51_FMN-bd_sf"/>
</dbReference>
<dbReference type="InterPro" id="IPR001949">
    <property type="entry name" value="NADH-UbQ_OxRdtase_51kDa_CS"/>
</dbReference>
<proteinExistence type="inferred from homology"/>
<evidence type="ECO:0000313" key="8">
    <source>
        <dbReference type="Proteomes" id="UP001204746"/>
    </source>
</evidence>
<evidence type="ECO:0000256" key="4">
    <source>
        <dbReference type="ARBA" id="ARBA00023004"/>
    </source>
</evidence>
<dbReference type="PANTHER" id="PTHR43578">
    <property type="entry name" value="NADH-QUINONE OXIDOREDUCTASE SUBUNIT F"/>
    <property type="match status" value="1"/>
</dbReference>
<dbReference type="Proteomes" id="UP001204746">
    <property type="component" value="Unassembled WGS sequence"/>
</dbReference>
<reference evidence="7 8" key="1">
    <citation type="submission" date="2022-07" db="EMBL/GenBank/DDBJ databases">
        <authorList>
            <person name="Phongsopitanun W."/>
            <person name="Tanasupawat S."/>
        </authorList>
    </citation>
    <scope>NUCLEOTIDE SEQUENCE [LARGE SCALE GENOMIC DNA]</scope>
    <source>
        <strain evidence="7 8">RCU-064</strain>
    </source>
</reference>
<dbReference type="InterPro" id="IPR011538">
    <property type="entry name" value="Nuo51_FMN-bd"/>
</dbReference>
<dbReference type="Gene3D" id="3.40.50.11540">
    <property type="entry name" value="NADH-ubiquinone oxidoreductase 51kDa subunit"/>
    <property type="match status" value="1"/>
</dbReference>
<dbReference type="InterPro" id="IPR019575">
    <property type="entry name" value="Nuop51_4Fe4S-bd"/>
</dbReference>
<dbReference type="PANTHER" id="PTHR43578:SF3">
    <property type="entry name" value="NADH-QUINONE OXIDOREDUCTASE SUBUNIT F"/>
    <property type="match status" value="1"/>
</dbReference>
<dbReference type="Pfam" id="PF10589">
    <property type="entry name" value="NADH_4Fe-4S"/>
    <property type="match status" value="1"/>
</dbReference>
<dbReference type="SMART" id="SM00928">
    <property type="entry name" value="NADH_4Fe-4S"/>
    <property type="match status" value="1"/>
</dbReference>
<dbReference type="SUPFAM" id="SSF52833">
    <property type="entry name" value="Thioredoxin-like"/>
    <property type="match status" value="1"/>
</dbReference>
<dbReference type="Gene3D" id="1.20.1440.230">
    <property type="entry name" value="NADH-ubiquinone oxidoreductase 51kDa subunit, iron-sulphur binding domain"/>
    <property type="match status" value="1"/>
</dbReference>
<comment type="similarity">
    <text evidence="1">Belongs to the complex I 51 kDa subunit family.</text>
</comment>
<dbReference type="SUPFAM" id="SSF142984">
    <property type="entry name" value="Nqo1 middle domain-like"/>
    <property type="match status" value="1"/>
</dbReference>
<dbReference type="SUPFAM" id="SSF140490">
    <property type="entry name" value="Nqo1C-terminal domain-like"/>
    <property type="match status" value="1"/>
</dbReference>
<evidence type="ECO:0000256" key="2">
    <source>
        <dbReference type="ARBA" id="ARBA00022485"/>
    </source>
</evidence>
<dbReference type="SUPFAM" id="SSF142019">
    <property type="entry name" value="Nqo1 FMN-binding domain-like"/>
    <property type="match status" value="1"/>
</dbReference>
<name>A0ABT1V6J8_9ACTN</name>
<dbReference type="InterPro" id="IPR036249">
    <property type="entry name" value="Thioredoxin-like_sf"/>
</dbReference>
<evidence type="ECO:0000256" key="1">
    <source>
        <dbReference type="ARBA" id="ARBA00007523"/>
    </source>
</evidence>
<dbReference type="Gene3D" id="3.10.20.600">
    <property type="match status" value="1"/>
</dbReference>
<dbReference type="Pfam" id="PF01257">
    <property type="entry name" value="2Fe-2S_thioredx"/>
    <property type="match status" value="1"/>
</dbReference>
<feature type="domain" description="NADH-ubiquinone oxidoreductase 51kDa subunit iron-sulphur binding" evidence="6">
    <location>
        <begin position="528"/>
        <end position="575"/>
    </location>
</feature>